<comment type="subcellular location">
    <subcellularLocation>
        <location evidence="1">Membrane</location>
        <topology evidence="1">Multi-pass membrane protein</topology>
    </subcellularLocation>
</comment>
<evidence type="ECO:0000259" key="10">
    <source>
        <dbReference type="PROSITE" id="PS50262"/>
    </source>
</evidence>
<dbReference type="Gene3D" id="1.20.1070.10">
    <property type="entry name" value="Rhodopsin 7-helix transmembrane proteins"/>
    <property type="match status" value="1"/>
</dbReference>
<dbReference type="Proteomes" id="UP000001593">
    <property type="component" value="Unassembled WGS sequence"/>
</dbReference>
<dbReference type="InterPro" id="IPR000276">
    <property type="entry name" value="GPCR_Rhodpsn"/>
</dbReference>
<dbReference type="EMBL" id="DS470154">
    <property type="protein sequence ID" value="EDO30086.1"/>
    <property type="molecule type" value="Genomic_DNA"/>
</dbReference>
<evidence type="ECO:0000256" key="9">
    <source>
        <dbReference type="SAM" id="Phobius"/>
    </source>
</evidence>
<evidence type="ECO:0000256" key="3">
    <source>
        <dbReference type="ARBA" id="ARBA00022989"/>
    </source>
</evidence>
<dbReference type="Pfam" id="PF00001">
    <property type="entry name" value="7tm_1"/>
    <property type="match status" value="1"/>
</dbReference>
<dbReference type="GO" id="GO:0007186">
    <property type="term" value="P:G protein-coupled receptor signaling pathway"/>
    <property type="evidence" value="ECO:0000318"/>
    <property type="project" value="GO_Central"/>
</dbReference>
<name>A7T1S5_NEMVE</name>
<keyword evidence="12" id="KW-1185">Reference proteome</keyword>
<protein>
    <recommendedName>
        <fullName evidence="10">G-protein coupled receptors family 1 profile domain-containing protein</fullName>
    </recommendedName>
</protein>
<feature type="non-terminal residue" evidence="11">
    <location>
        <position position="1"/>
    </location>
</feature>
<accession>A7T1S5</accession>
<evidence type="ECO:0000256" key="2">
    <source>
        <dbReference type="ARBA" id="ARBA00022692"/>
    </source>
</evidence>
<reference evidence="11 12" key="1">
    <citation type="journal article" date="2007" name="Science">
        <title>Sea anemone genome reveals ancestral eumetazoan gene repertoire and genomic organization.</title>
        <authorList>
            <person name="Putnam N.H."/>
            <person name="Srivastava M."/>
            <person name="Hellsten U."/>
            <person name="Dirks B."/>
            <person name="Chapman J."/>
            <person name="Salamov A."/>
            <person name="Terry A."/>
            <person name="Shapiro H."/>
            <person name="Lindquist E."/>
            <person name="Kapitonov V.V."/>
            <person name="Jurka J."/>
            <person name="Genikhovich G."/>
            <person name="Grigoriev I.V."/>
            <person name="Lucas S.M."/>
            <person name="Steele R.E."/>
            <person name="Finnerty J.R."/>
            <person name="Technau U."/>
            <person name="Martindale M.Q."/>
            <person name="Rokhsar D.S."/>
        </authorList>
    </citation>
    <scope>NUCLEOTIDE SEQUENCE [LARGE SCALE GENOMIC DNA]</scope>
    <source>
        <strain evidence="12">CH2 X CH6</strain>
    </source>
</reference>
<evidence type="ECO:0000256" key="4">
    <source>
        <dbReference type="ARBA" id="ARBA00023040"/>
    </source>
</evidence>
<feature type="domain" description="G-protein coupled receptors family 1 profile" evidence="10">
    <location>
        <begin position="22"/>
        <end position="136"/>
    </location>
</feature>
<organism evidence="11 12">
    <name type="scientific">Nematostella vectensis</name>
    <name type="common">Starlet sea anemone</name>
    <dbReference type="NCBI Taxonomy" id="45351"/>
    <lineage>
        <taxon>Eukaryota</taxon>
        <taxon>Metazoa</taxon>
        <taxon>Cnidaria</taxon>
        <taxon>Anthozoa</taxon>
        <taxon>Hexacorallia</taxon>
        <taxon>Actiniaria</taxon>
        <taxon>Edwardsiidae</taxon>
        <taxon>Nematostella</taxon>
    </lineage>
</organism>
<dbReference type="OMA" id="THPIDEN"/>
<evidence type="ECO:0000313" key="11">
    <source>
        <dbReference type="EMBL" id="EDO30086.1"/>
    </source>
</evidence>
<dbReference type="KEGG" id="nve:5500804"/>
<dbReference type="eggNOG" id="KOG3656">
    <property type="taxonomic scope" value="Eukaryota"/>
</dbReference>
<dbReference type="SUPFAM" id="SSF81321">
    <property type="entry name" value="Family A G protein-coupled receptor-like"/>
    <property type="match status" value="1"/>
</dbReference>
<dbReference type="PANTHER" id="PTHR45695:SF9">
    <property type="entry name" value="LEUCOKININ RECEPTOR"/>
    <property type="match status" value="1"/>
</dbReference>
<feature type="transmembrane region" description="Helical" evidence="9">
    <location>
        <begin position="6"/>
        <end position="31"/>
    </location>
</feature>
<keyword evidence="3 9" id="KW-1133">Transmembrane helix</keyword>
<dbReference type="STRING" id="45351.A7T1S5"/>
<dbReference type="GO" id="GO:0005886">
    <property type="term" value="C:plasma membrane"/>
    <property type="evidence" value="ECO:0000318"/>
    <property type="project" value="GO_Central"/>
</dbReference>
<evidence type="ECO:0000256" key="7">
    <source>
        <dbReference type="ARBA" id="ARBA00023224"/>
    </source>
</evidence>
<dbReference type="PROSITE" id="PS00237">
    <property type="entry name" value="G_PROTEIN_RECEP_F1_1"/>
    <property type="match status" value="1"/>
</dbReference>
<gene>
    <name evidence="11" type="ORF">NEMVEDRAFT_v1g45169</name>
</gene>
<evidence type="ECO:0000256" key="5">
    <source>
        <dbReference type="ARBA" id="ARBA00023136"/>
    </source>
</evidence>
<keyword evidence="7 8" id="KW-0807">Transducer</keyword>
<proteinExistence type="inferred from homology"/>
<dbReference type="FunFam" id="1.20.1070.10:FF:000757">
    <property type="entry name" value="Predicted protein"/>
    <property type="match status" value="1"/>
</dbReference>
<feature type="transmembrane region" description="Helical" evidence="9">
    <location>
        <begin position="43"/>
        <end position="68"/>
    </location>
</feature>
<keyword evidence="4 8" id="KW-0297">G-protein coupled receptor</keyword>
<feature type="transmembrane region" description="Helical" evidence="9">
    <location>
        <begin position="118"/>
        <end position="135"/>
    </location>
</feature>
<keyword evidence="6 8" id="KW-0675">Receptor</keyword>
<comment type="similarity">
    <text evidence="8">Belongs to the G-protein coupled receptor 1 family.</text>
</comment>
<evidence type="ECO:0000313" key="12">
    <source>
        <dbReference type="Proteomes" id="UP000001593"/>
    </source>
</evidence>
<sequence>DLTLQVVLTFAYAVIFPISLLGNSLVLFVVYRHHTLRNALNYLIVNMAIADLLVTIFTMPYSVSYLYIQNRWFGGVFGEILCKVVQSAVAISIAASIFTLTTITIDRFISIVYVWKQTLTLGTSKLALVLIWVFSV</sequence>
<evidence type="ECO:0000256" key="8">
    <source>
        <dbReference type="RuleBase" id="RU000688"/>
    </source>
</evidence>
<dbReference type="PROSITE" id="PS50262">
    <property type="entry name" value="G_PROTEIN_RECEP_F1_2"/>
    <property type="match status" value="1"/>
</dbReference>
<dbReference type="AlphaFoldDB" id="A7T1S5"/>
<evidence type="ECO:0000256" key="6">
    <source>
        <dbReference type="ARBA" id="ARBA00023170"/>
    </source>
</evidence>
<dbReference type="InterPro" id="IPR017452">
    <property type="entry name" value="GPCR_Rhodpsn_7TM"/>
</dbReference>
<dbReference type="InParanoid" id="A7T1S5"/>
<dbReference type="HOGENOM" id="CLU_009579_29_6_1"/>
<keyword evidence="2 8" id="KW-0812">Transmembrane</keyword>
<evidence type="ECO:0000256" key="1">
    <source>
        <dbReference type="ARBA" id="ARBA00004141"/>
    </source>
</evidence>
<dbReference type="PANTHER" id="PTHR45695">
    <property type="entry name" value="LEUCOKININ RECEPTOR-RELATED"/>
    <property type="match status" value="1"/>
</dbReference>
<dbReference type="GO" id="GO:0004930">
    <property type="term" value="F:G protein-coupled receptor activity"/>
    <property type="evidence" value="ECO:0000318"/>
    <property type="project" value="GO_Central"/>
</dbReference>
<feature type="non-terminal residue" evidence="11">
    <location>
        <position position="136"/>
    </location>
</feature>
<dbReference type="PhylomeDB" id="A7T1S5"/>
<keyword evidence="5 9" id="KW-0472">Membrane</keyword>
<dbReference type="PRINTS" id="PR00237">
    <property type="entry name" value="GPCRRHODOPSN"/>
</dbReference>